<evidence type="ECO:0000313" key="15">
    <source>
        <dbReference type="EMBL" id="CAD8438549.1"/>
    </source>
</evidence>
<evidence type="ECO:0000256" key="11">
    <source>
        <dbReference type="ARBA" id="ARBA00038960"/>
    </source>
</evidence>
<dbReference type="InterPro" id="IPR052492">
    <property type="entry name" value="Tubulin-tyrosine_ligase"/>
</dbReference>
<protein>
    <recommendedName>
        <fullName evidence="12">Tubulin--tyrosine ligase</fullName>
        <ecNumber evidence="11">6.3.2.25</ecNumber>
    </recommendedName>
</protein>
<sequence length="439" mass="48316">MGDDEDPEEPYVYSSKPGGSSMYAAVERVLAARPDWISSASSSFDLLIAERWAIPHSRLGRDGFGGTPSRVPLTNHTRGSKAITVKGLMVTSLRALCETVPGAADFLPETYLVTPGEASDAAERAALLRTPRTEDECWICKPTGGAHGVGIEICRDARDALRAIDASHRSDGGRTETRDDDVDLSDGKSVVRAPDRAVFADDTKDAPKPPQTRGFRNPKRVPLRPRPPPAWLVQRYVANPMLVDGRKFDVRAFALVTHDKRVFWFNDWIVRTCSELFDMRDVSLANRTAHISNHCVQTRSDKFGAFEEGNEMFAKDFLDFLQRDVGSDAEATRLFESVVKQMRRAVARTVACVIDAMGGGDAYDAFQVLGYDFMPDENGKVWLLEVNGSPAAAERITPRIAEDLVELAVDAKFPPRGRGRGEEGAVASGRWVELDLACE</sequence>
<dbReference type="AlphaFoldDB" id="A0A7S0GQ92"/>
<dbReference type="PANTHER" id="PTHR46570">
    <property type="entry name" value="TUBULIN--TYROSINE LIGASE"/>
    <property type="match status" value="1"/>
</dbReference>
<evidence type="ECO:0000256" key="14">
    <source>
        <dbReference type="SAM" id="MobiDB-lite"/>
    </source>
</evidence>
<proteinExistence type="inferred from homology"/>
<evidence type="ECO:0000256" key="9">
    <source>
        <dbReference type="ARBA" id="ARBA00022958"/>
    </source>
</evidence>
<comment type="subunit">
    <text evidence="4">Monomer.</text>
</comment>
<keyword evidence="6" id="KW-0547">Nucleotide-binding</keyword>
<comment type="catalytic activity">
    <reaction evidence="13">
        <text>C-terminal L-alpha-aminoacyl-L-glutamyl-L-glutamyl-[tubulin] + L-tyrosine + ATP = C-terminal L-alpha-aminoacyl-L-glutamyl-L-glutamyl-L-tyrosyl-[tubulin] + ADP + phosphate + H(+)</text>
        <dbReference type="Rhea" id="RHEA:17605"/>
        <dbReference type="Rhea" id="RHEA-COMP:16434"/>
        <dbReference type="Rhea" id="RHEA-COMP:16435"/>
        <dbReference type="ChEBI" id="CHEBI:15378"/>
        <dbReference type="ChEBI" id="CHEBI:30616"/>
        <dbReference type="ChEBI" id="CHEBI:43474"/>
        <dbReference type="ChEBI" id="CHEBI:58315"/>
        <dbReference type="ChEBI" id="CHEBI:149554"/>
        <dbReference type="ChEBI" id="CHEBI:149555"/>
        <dbReference type="ChEBI" id="CHEBI:456216"/>
        <dbReference type="EC" id="6.3.2.25"/>
    </reaction>
</comment>
<reference evidence="15" key="1">
    <citation type="submission" date="2021-01" db="EMBL/GenBank/DDBJ databases">
        <authorList>
            <person name="Corre E."/>
            <person name="Pelletier E."/>
            <person name="Niang G."/>
            <person name="Scheremetjew M."/>
            <person name="Finn R."/>
            <person name="Kale V."/>
            <person name="Holt S."/>
            <person name="Cochrane G."/>
            <person name="Meng A."/>
            <person name="Brown T."/>
            <person name="Cohen L."/>
        </authorList>
    </citation>
    <scope>NUCLEOTIDE SEQUENCE</scope>
    <source>
        <strain evidence="15">CCAC1681</strain>
    </source>
</reference>
<dbReference type="Pfam" id="PF03133">
    <property type="entry name" value="TTL"/>
    <property type="match status" value="1"/>
</dbReference>
<evidence type="ECO:0000256" key="8">
    <source>
        <dbReference type="ARBA" id="ARBA00022842"/>
    </source>
</evidence>
<dbReference type="EC" id="6.3.2.25" evidence="11"/>
<evidence type="ECO:0000256" key="7">
    <source>
        <dbReference type="ARBA" id="ARBA00022840"/>
    </source>
</evidence>
<dbReference type="GO" id="GO:0004835">
    <property type="term" value="F:tubulin-tyrosine ligase activity"/>
    <property type="evidence" value="ECO:0007669"/>
    <property type="project" value="UniProtKB-EC"/>
</dbReference>
<dbReference type="PANTHER" id="PTHR46570:SF1">
    <property type="entry name" value="TUBULIN--TYROSINE LIGASE"/>
    <property type="match status" value="1"/>
</dbReference>
<feature type="compositionally biased region" description="Basic and acidic residues" evidence="14">
    <location>
        <begin position="168"/>
        <end position="177"/>
    </location>
</feature>
<dbReference type="GO" id="GO:0005876">
    <property type="term" value="C:spindle microtubule"/>
    <property type="evidence" value="ECO:0007669"/>
    <property type="project" value="TreeGrafter"/>
</dbReference>
<evidence type="ECO:0000256" key="10">
    <source>
        <dbReference type="ARBA" id="ARBA00037791"/>
    </source>
</evidence>
<gene>
    <name evidence="15" type="ORF">MSP1401_LOCUS5287</name>
</gene>
<keyword evidence="5" id="KW-0436">Ligase</keyword>
<keyword evidence="7" id="KW-0067">ATP-binding</keyword>
<comment type="function">
    <text evidence="10">Catalyzes the post-translational addition of a tyrosine to the C-terminal end of detyrosinated alpha-tubulin.</text>
</comment>
<comment type="cofactor">
    <cofactor evidence="1">
        <name>Mg(2+)</name>
        <dbReference type="ChEBI" id="CHEBI:18420"/>
    </cofactor>
</comment>
<dbReference type="PROSITE" id="PS51221">
    <property type="entry name" value="TTL"/>
    <property type="match status" value="1"/>
</dbReference>
<name>A0A7S0GQ92_MICPS</name>
<evidence type="ECO:0000256" key="4">
    <source>
        <dbReference type="ARBA" id="ARBA00011245"/>
    </source>
</evidence>
<evidence type="ECO:0000256" key="5">
    <source>
        <dbReference type="ARBA" id="ARBA00022598"/>
    </source>
</evidence>
<dbReference type="GO" id="GO:0000226">
    <property type="term" value="P:microtubule cytoskeleton organization"/>
    <property type="evidence" value="ECO:0007669"/>
    <property type="project" value="TreeGrafter"/>
</dbReference>
<comment type="cofactor">
    <cofactor evidence="2">
        <name>K(+)</name>
        <dbReference type="ChEBI" id="CHEBI:29103"/>
    </cofactor>
</comment>
<evidence type="ECO:0000256" key="13">
    <source>
        <dbReference type="ARBA" id="ARBA00047950"/>
    </source>
</evidence>
<feature type="region of interest" description="Disordered" evidence="14">
    <location>
        <begin position="200"/>
        <end position="223"/>
    </location>
</feature>
<evidence type="ECO:0000256" key="2">
    <source>
        <dbReference type="ARBA" id="ARBA00001958"/>
    </source>
</evidence>
<dbReference type="GO" id="GO:0005524">
    <property type="term" value="F:ATP binding"/>
    <property type="evidence" value="ECO:0007669"/>
    <property type="project" value="UniProtKB-KW"/>
</dbReference>
<keyword evidence="8" id="KW-0460">Magnesium</keyword>
<dbReference type="EMBL" id="HBEN01006465">
    <property type="protein sequence ID" value="CAD8438549.1"/>
    <property type="molecule type" value="Transcribed_RNA"/>
</dbReference>
<keyword evidence="9" id="KW-0630">Potassium</keyword>
<dbReference type="SUPFAM" id="SSF56059">
    <property type="entry name" value="Glutathione synthetase ATP-binding domain-like"/>
    <property type="match status" value="1"/>
</dbReference>
<evidence type="ECO:0000256" key="6">
    <source>
        <dbReference type="ARBA" id="ARBA00022741"/>
    </source>
</evidence>
<accession>A0A7S0GQ92</accession>
<dbReference type="Gene3D" id="3.30.470.20">
    <property type="entry name" value="ATP-grasp fold, B domain"/>
    <property type="match status" value="1"/>
</dbReference>
<dbReference type="InterPro" id="IPR013815">
    <property type="entry name" value="ATP_grasp_subdomain_1"/>
</dbReference>
<evidence type="ECO:0000256" key="3">
    <source>
        <dbReference type="ARBA" id="ARBA00006820"/>
    </source>
</evidence>
<dbReference type="Gene3D" id="3.30.1490.20">
    <property type="entry name" value="ATP-grasp fold, A domain"/>
    <property type="match status" value="1"/>
</dbReference>
<organism evidence="15">
    <name type="scientific">Micromonas pusilla</name>
    <name type="common">Picoplanktonic green alga</name>
    <name type="synonym">Chromulina pusilla</name>
    <dbReference type="NCBI Taxonomy" id="38833"/>
    <lineage>
        <taxon>Eukaryota</taxon>
        <taxon>Viridiplantae</taxon>
        <taxon>Chlorophyta</taxon>
        <taxon>Mamiellophyceae</taxon>
        <taxon>Mamiellales</taxon>
        <taxon>Mamiellaceae</taxon>
        <taxon>Micromonas</taxon>
    </lineage>
</organism>
<evidence type="ECO:0000256" key="12">
    <source>
        <dbReference type="ARBA" id="ARBA00041021"/>
    </source>
</evidence>
<dbReference type="InterPro" id="IPR004344">
    <property type="entry name" value="TTL/TTLL_fam"/>
</dbReference>
<comment type="similarity">
    <text evidence="3">Belongs to the tubulin--tyrosine ligase family.</text>
</comment>
<evidence type="ECO:0000256" key="1">
    <source>
        <dbReference type="ARBA" id="ARBA00001946"/>
    </source>
</evidence>
<feature type="region of interest" description="Disordered" evidence="14">
    <location>
        <begin position="168"/>
        <end position="187"/>
    </location>
</feature>